<proteinExistence type="predicted"/>
<dbReference type="InterPro" id="IPR031325">
    <property type="entry name" value="RHS_repeat"/>
</dbReference>
<organism evidence="1 2">
    <name type="scientific">Geotalea daltonii (strain DSM 22248 / JCM 15807 / FRC-32)</name>
    <name type="common">Geobacter daltonii</name>
    <dbReference type="NCBI Taxonomy" id="316067"/>
    <lineage>
        <taxon>Bacteria</taxon>
        <taxon>Pseudomonadati</taxon>
        <taxon>Thermodesulfobacteriota</taxon>
        <taxon>Desulfuromonadia</taxon>
        <taxon>Geobacterales</taxon>
        <taxon>Geobacteraceae</taxon>
        <taxon>Geotalea</taxon>
    </lineage>
</organism>
<name>B9M6Y7_GEODF</name>
<dbReference type="STRING" id="316067.Geob_3668"/>
<dbReference type="HOGENOM" id="CLU_2478915_0_0_7"/>
<keyword evidence="2" id="KW-1185">Reference proteome</keyword>
<gene>
    <name evidence="1" type="ordered locus">Geob_3668</name>
</gene>
<dbReference type="Gene3D" id="2.180.10.10">
    <property type="entry name" value="RHS repeat-associated core"/>
    <property type="match status" value="1"/>
</dbReference>
<dbReference type="Proteomes" id="UP000007721">
    <property type="component" value="Chromosome"/>
</dbReference>
<evidence type="ECO:0000313" key="2">
    <source>
        <dbReference type="Proteomes" id="UP000007721"/>
    </source>
</evidence>
<reference evidence="1 2" key="1">
    <citation type="submission" date="2009-01" db="EMBL/GenBank/DDBJ databases">
        <title>Complete sequence of Geobacter sp. FRC-32.</title>
        <authorList>
            <consortium name="US DOE Joint Genome Institute"/>
            <person name="Lucas S."/>
            <person name="Copeland A."/>
            <person name="Lapidus A."/>
            <person name="Glavina del Rio T."/>
            <person name="Dalin E."/>
            <person name="Tice H."/>
            <person name="Bruce D."/>
            <person name="Goodwin L."/>
            <person name="Pitluck S."/>
            <person name="Saunders E."/>
            <person name="Brettin T."/>
            <person name="Detter J.C."/>
            <person name="Han C."/>
            <person name="Larimer F."/>
            <person name="Land M."/>
            <person name="Hauser L."/>
            <person name="Kyrpides N."/>
            <person name="Ovchinnikova G."/>
            <person name="Kostka J."/>
            <person name="Richardson P."/>
        </authorList>
    </citation>
    <scope>NUCLEOTIDE SEQUENCE [LARGE SCALE GENOMIC DNA]</scope>
    <source>
        <strain evidence="2">DSM 22248 / JCM 15807 / FRC-32</strain>
    </source>
</reference>
<sequence>MEILISRNPLLKVEELSAPALLRITDPNGNTTTYTYDNVGRVLTIKTPGDTAVTEYGYTTVGCASCGGTISKIDHIIFPQGNRIDYF</sequence>
<dbReference type="EMBL" id="CP001390">
    <property type="protein sequence ID" value="ACM22008.1"/>
    <property type="molecule type" value="Genomic_DNA"/>
</dbReference>
<dbReference type="Pfam" id="PF05593">
    <property type="entry name" value="RHS_repeat"/>
    <property type="match status" value="1"/>
</dbReference>
<dbReference type="RefSeq" id="WP_012648734.1">
    <property type="nucleotide sequence ID" value="NC_011979.1"/>
</dbReference>
<dbReference type="KEGG" id="geo:Geob_3668"/>
<protein>
    <submittedName>
        <fullName evidence="1">RHS repeat protein</fullName>
    </submittedName>
</protein>
<dbReference type="NCBIfam" id="TIGR01643">
    <property type="entry name" value="YD_repeat_2x"/>
    <property type="match status" value="1"/>
</dbReference>
<dbReference type="InterPro" id="IPR006530">
    <property type="entry name" value="YD"/>
</dbReference>
<dbReference type="AlphaFoldDB" id="B9M6Y7"/>
<accession>B9M6Y7</accession>
<evidence type="ECO:0000313" key="1">
    <source>
        <dbReference type="EMBL" id="ACM22008.1"/>
    </source>
</evidence>